<gene>
    <name evidence="1" type="ORF">BIFANG_03188</name>
</gene>
<dbReference type="KEGG" id="bang:BBAG_1054"/>
<dbReference type="HOGENOM" id="CLU_1736988_0_0_11"/>
<evidence type="ECO:0000313" key="2">
    <source>
        <dbReference type="Proteomes" id="UP000006408"/>
    </source>
</evidence>
<sequence>MEERYAGCAAGCTLRGAVVPCDVRARAVGGAKLCGAADCAAPRGPEEDDVERLVEWPVVRPAVLEWTVEDRFVEAGLFVDERDVDDVVGAGSPCLRDGGVKLGGTGEPEDCAAGVTAGVVRRREPAGMKLGGVLWACFPTLSCAISPPER</sequence>
<comment type="caution">
    <text evidence="1">The sequence shown here is derived from an EMBL/GenBank/DDBJ whole genome shotgun (WGS) entry which is preliminary data.</text>
</comment>
<reference evidence="1" key="1">
    <citation type="submission" date="2009-04" db="EMBL/GenBank/DDBJ databases">
        <authorList>
            <person name="Weinstock G."/>
            <person name="Sodergren E."/>
            <person name="Clifton S."/>
            <person name="Fulton L."/>
            <person name="Fulton B."/>
            <person name="Courtney L."/>
            <person name="Fronick C."/>
            <person name="Harrison M."/>
            <person name="Strong C."/>
            <person name="Farmer C."/>
            <person name="Delahaunty K."/>
            <person name="Markovic C."/>
            <person name="Hall O."/>
            <person name="Minx P."/>
            <person name="Tomlinson C."/>
            <person name="Mitreva M."/>
            <person name="Nelson J."/>
            <person name="Hou S."/>
            <person name="Wollam A."/>
            <person name="Pepin K.H."/>
            <person name="Johnson M."/>
            <person name="Bhonagiri V."/>
            <person name="Nash W.E."/>
            <person name="Warren W."/>
            <person name="Chinwalla A."/>
            <person name="Mardis E.R."/>
            <person name="Wilson R.K."/>
        </authorList>
    </citation>
    <scope>NUCLEOTIDE SEQUENCE [LARGE SCALE GENOMIC DNA]</scope>
    <source>
        <strain evidence="1">DSM 20098</strain>
    </source>
</reference>
<keyword evidence="2" id="KW-1185">Reference proteome</keyword>
<dbReference type="EMBL" id="ABYS02000008">
    <property type="protein sequence ID" value="EEP20916.1"/>
    <property type="molecule type" value="Genomic_DNA"/>
</dbReference>
<dbReference type="AlphaFoldDB" id="C4FFS3"/>
<evidence type="ECO:0000313" key="1">
    <source>
        <dbReference type="EMBL" id="EEP20916.1"/>
    </source>
</evidence>
<accession>C4FFS3</accession>
<protein>
    <submittedName>
        <fullName evidence="1">Uncharacterized protein</fullName>
    </submittedName>
</protein>
<dbReference type="Proteomes" id="UP000006408">
    <property type="component" value="Unassembled WGS sequence"/>
</dbReference>
<organism evidence="1 2">
    <name type="scientific">Bifidobacterium angulatum DSM 20098 = JCM 7096</name>
    <dbReference type="NCBI Taxonomy" id="518635"/>
    <lineage>
        <taxon>Bacteria</taxon>
        <taxon>Bacillati</taxon>
        <taxon>Actinomycetota</taxon>
        <taxon>Actinomycetes</taxon>
        <taxon>Bifidobacteriales</taxon>
        <taxon>Bifidobacteriaceae</taxon>
        <taxon>Bifidobacterium</taxon>
    </lineage>
</organism>
<name>C4FFS3_9BIFI</name>
<proteinExistence type="predicted"/>